<dbReference type="InterPro" id="IPR002156">
    <property type="entry name" value="RNaseH_domain"/>
</dbReference>
<dbReference type="AlphaFoldDB" id="A0A2Z6MXX8"/>
<dbReference type="CDD" id="cd01650">
    <property type="entry name" value="RT_nLTR_like"/>
    <property type="match status" value="1"/>
</dbReference>
<dbReference type="InterPro" id="IPR043502">
    <property type="entry name" value="DNA/RNA_pol_sf"/>
</dbReference>
<feature type="domain" description="Reverse transcriptase" evidence="1">
    <location>
        <begin position="445"/>
        <end position="716"/>
    </location>
</feature>
<evidence type="ECO:0000259" key="1">
    <source>
        <dbReference type="PROSITE" id="PS50878"/>
    </source>
</evidence>
<dbReference type="PANTHER" id="PTHR46890:SF48">
    <property type="entry name" value="RNA-DIRECTED DNA POLYMERASE"/>
    <property type="match status" value="1"/>
</dbReference>
<dbReference type="InterPro" id="IPR005135">
    <property type="entry name" value="Endo/exonuclease/phosphatase"/>
</dbReference>
<name>A0A2Z6MXX8_TRISU</name>
<dbReference type="Pfam" id="PF00078">
    <property type="entry name" value="RVT_1"/>
    <property type="match status" value="1"/>
</dbReference>
<dbReference type="InterPro" id="IPR036691">
    <property type="entry name" value="Endo/exonu/phosph_ase_sf"/>
</dbReference>
<dbReference type="GO" id="GO:0003676">
    <property type="term" value="F:nucleic acid binding"/>
    <property type="evidence" value="ECO:0007669"/>
    <property type="project" value="InterPro"/>
</dbReference>
<proteinExistence type="predicted"/>
<dbReference type="PANTHER" id="PTHR46890">
    <property type="entry name" value="NON-LTR RETROLELEMENT REVERSE TRANSCRIPTASE-LIKE PROTEIN-RELATED"/>
    <property type="match status" value="1"/>
</dbReference>
<reference evidence="3" key="1">
    <citation type="journal article" date="2017" name="Front. Plant Sci.">
        <title>Climate Clever Clovers: New Paradigm to Reduce the Environmental Footprint of Ruminants by Breeding Low Methanogenic Forages Utilizing Haplotype Variation.</title>
        <authorList>
            <person name="Kaur P."/>
            <person name="Appels R."/>
            <person name="Bayer P.E."/>
            <person name="Keeble-Gagnere G."/>
            <person name="Wang J."/>
            <person name="Hirakawa H."/>
            <person name="Shirasawa K."/>
            <person name="Vercoe P."/>
            <person name="Stefanova K."/>
            <person name="Durmic Z."/>
            <person name="Nichols P."/>
            <person name="Revell C."/>
            <person name="Isobe S.N."/>
            <person name="Edwards D."/>
            <person name="Erskine W."/>
        </authorList>
    </citation>
    <scope>NUCLEOTIDE SEQUENCE [LARGE SCALE GENOMIC DNA]</scope>
    <source>
        <strain evidence="3">cv. Daliak</strain>
    </source>
</reference>
<dbReference type="InterPro" id="IPR052343">
    <property type="entry name" value="Retrotransposon-Effector_Assoc"/>
</dbReference>
<keyword evidence="3" id="KW-1185">Reference proteome</keyword>
<dbReference type="SUPFAM" id="SSF56219">
    <property type="entry name" value="DNase I-like"/>
    <property type="match status" value="1"/>
</dbReference>
<dbReference type="PROSITE" id="PS50878">
    <property type="entry name" value="RT_POL"/>
    <property type="match status" value="1"/>
</dbReference>
<dbReference type="InterPro" id="IPR000477">
    <property type="entry name" value="RT_dom"/>
</dbReference>
<dbReference type="Pfam" id="PF13456">
    <property type="entry name" value="RVT_3"/>
    <property type="match status" value="1"/>
</dbReference>
<organism evidence="2 3">
    <name type="scientific">Trifolium subterraneum</name>
    <name type="common">Subterranean clover</name>
    <dbReference type="NCBI Taxonomy" id="3900"/>
    <lineage>
        <taxon>Eukaryota</taxon>
        <taxon>Viridiplantae</taxon>
        <taxon>Streptophyta</taxon>
        <taxon>Embryophyta</taxon>
        <taxon>Tracheophyta</taxon>
        <taxon>Spermatophyta</taxon>
        <taxon>Magnoliopsida</taxon>
        <taxon>eudicotyledons</taxon>
        <taxon>Gunneridae</taxon>
        <taxon>Pentapetalae</taxon>
        <taxon>rosids</taxon>
        <taxon>fabids</taxon>
        <taxon>Fabales</taxon>
        <taxon>Fabaceae</taxon>
        <taxon>Papilionoideae</taxon>
        <taxon>50 kb inversion clade</taxon>
        <taxon>NPAAA clade</taxon>
        <taxon>Hologalegina</taxon>
        <taxon>IRL clade</taxon>
        <taxon>Trifolieae</taxon>
        <taxon>Trifolium</taxon>
    </lineage>
</organism>
<dbReference type="OrthoDB" id="1424587at2759"/>
<dbReference type="Gene3D" id="3.60.10.10">
    <property type="entry name" value="Endonuclease/exonuclease/phosphatase"/>
    <property type="match status" value="1"/>
</dbReference>
<evidence type="ECO:0000313" key="2">
    <source>
        <dbReference type="EMBL" id="GAU28580.1"/>
    </source>
</evidence>
<dbReference type="SUPFAM" id="SSF56672">
    <property type="entry name" value="DNA/RNA polymerases"/>
    <property type="match status" value="1"/>
</dbReference>
<dbReference type="Pfam" id="PF03372">
    <property type="entry name" value="Exo_endo_phos"/>
    <property type="match status" value="1"/>
</dbReference>
<protein>
    <recommendedName>
        <fullName evidence="1">Reverse transcriptase domain-containing protein</fullName>
    </recommendedName>
</protein>
<evidence type="ECO:0000313" key="3">
    <source>
        <dbReference type="Proteomes" id="UP000242715"/>
    </source>
</evidence>
<dbReference type="EMBL" id="DF973375">
    <property type="protein sequence ID" value="GAU28580.1"/>
    <property type="molecule type" value="Genomic_DNA"/>
</dbReference>
<accession>A0A2Z6MXX8</accession>
<dbReference type="Proteomes" id="UP000242715">
    <property type="component" value="Unassembled WGS sequence"/>
</dbReference>
<sequence>MNIISWNCRGLGGPLAVPNLKYLVRVYKPDVLFLSETLSNSNKTEELRYVLGFDYCFTVNREGRGGGLALFWNASFNCSISNYSQNHIDVEVVDASIGNWRLTCYYGFPGSGRRRAAWNFLKQLSQSSNLHWCIAGDFNDILSPNEKKGRNERASWLINGFRSVALDSGLSDIHMEGHPFTWFKSLGTDRAVEERLDRALATENWHLLFPNAILENLPAPASDHYPIINFVQQHWSSYGVQVITQKLNSCASDLSLWSKTHFHNIRREVDKCRKKLDRVRSQVDSNNINLFNALRKRMSFLLVQEDTFWRQRAKTHWLRDGDLNTKFYHASATARRKVNKITSLLDAYDNVITNNIELCEAARDYFVDIFQRQNSVTEPVIDLIDCSISMDDNAMLTSPFVIDEFREAIFSMKADKCPGPDGFSPGFFQHFWPMCGQESFQQCCDWLTTGTFPDGLNMTNISLIPKGETQVSMKDWCPISLCNVVYKLVAKVLANRLKTILDKCISASQSAFVPGRSILDNVMVAFEIIHHMKTKIKGKVGDVALKLDVSKAYDIIDWRYLRGIMLKMGFSNQWVNWIMLCVETVDYSVLVNDNVTDSIKHSRGLWQGDPLSPYLFIICAEGLSSLIRNAKARGDLHGVKICRNTPIVSHLLFADDCFLFFRANTAEADIMKNILTTCEKASGQAVNFQKSEIFCSRNWGHSGAQNRGINWMSWEKLAMHKNDGGMGFKHLSAFNLAMLGCRWRIGDGNNISLWNENWLVDALPLEPINNIDLTCSGLKVSDLMENDSKEWNVRRISAMFDQPSAARILATPLYPSVTDDRCLWRGESKGDYSVKSAYRICVQELIDTSHLRVNGNWNLEWKAVRIVASNPDSKTQEPSARKWRKPMVGRVKCNIDASFLANSDRVGIGICIRDEQGAFILAKTEWLNPKSEVHIGEALGLLSALD</sequence>
<dbReference type="GO" id="GO:0004523">
    <property type="term" value="F:RNA-DNA hybrid ribonuclease activity"/>
    <property type="evidence" value="ECO:0007669"/>
    <property type="project" value="InterPro"/>
</dbReference>
<gene>
    <name evidence="2" type="ORF">TSUD_269200</name>
</gene>